<evidence type="ECO:0000313" key="7">
    <source>
        <dbReference type="EMBL" id="UGS34319.1"/>
    </source>
</evidence>
<feature type="domain" description="FAD-binding PCMH-type" evidence="6">
    <location>
        <begin position="41"/>
        <end position="211"/>
    </location>
</feature>
<name>A0A9E7BZ92_9ACTN</name>
<dbReference type="InterPro" id="IPR006094">
    <property type="entry name" value="Oxid_FAD_bind_N"/>
</dbReference>
<dbReference type="EMBL" id="CP087164">
    <property type="protein sequence ID" value="UGS34319.1"/>
    <property type="molecule type" value="Genomic_DNA"/>
</dbReference>
<comment type="cofactor">
    <cofactor evidence="1">
        <name>FAD</name>
        <dbReference type="ChEBI" id="CHEBI:57692"/>
    </cofactor>
</comment>
<dbReference type="InterPro" id="IPR016166">
    <property type="entry name" value="FAD-bd_PCMH"/>
</dbReference>
<dbReference type="Gene3D" id="3.40.462.20">
    <property type="match status" value="1"/>
</dbReference>
<dbReference type="PANTHER" id="PTHR42973:SF39">
    <property type="entry name" value="FAD-BINDING PCMH-TYPE DOMAIN-CONTAINING PROTEIN"/>
    <property type="match status" value="1"/>
</dbReference>
<dbReference type="InterPro" id="IPR050416">
    <property type="entry name" value="FAD-linked_Oxidoreductase"/>
</dbReference>
<dbReference type="SUPFAM" id="SSF56176">
    <property type="entry name" value="FAD-binding/transporter-associated domain-like"/>
    <property type="match status" value="1"/>
</dbReference>
<sequence length="460" mass="48850">MTSMTLLSLPVEALRDAITGHVSAPGDPDFDDARRAWNLAVDQRPAAVAIPRTADDVVEIVRFANAHDLYVAPQASGHNVSPIASLQDTILLRTHELRGVEIDPVAKRARVAAGTEWKEVVGPASEYGLAALSGSSPQINVVGYTLGGGVGWLGRKYGLAANSVLAIEVVTADGQLRRIDADHDPDLFWALRGGGGNFGVVTAIEFALHDVGPLVAGLMLWPAERAPEVLHAWHELTQTAPDELTTSMRLLNVPDDPALPEALRGGSFIAIDGAFAGDEAAATAVLAPLRALEPMMDGWVPVAPGALSYVHMDPEDAMPTYGGTQMLGELPSEAIDEFLALAGPGSGSPLLMAELRHVGGALARPHAGHGATGTFDGEYLMYLGGVPIDADVATAGRAHIERVRSAMARWSTGREYLNFVEEPVDASTMFSPEAYPRLRTIRAEFDPDERFVANHRIPPA</sequence>
<evidence type="ECO:0000259" key="6">
    <source>
        <dbReference type="PROSITE" id="PS51387"/>
    </source>
</evidence>
<dbReference type="Gene3D" id="3.30.43.10">
    <property type="entry name" value="Uridine Diphospho-n-acetylenolpyruvylglucosamine Reductase, domain 2"/>
    <property type="match status" value="1"/>
</dbReference>
<accession>A0A9E7BZ92</accession>
<evidence type="ECO:0000313" key="8">
    <source>
        <dbReference type="Proteomes" id="UP001162834"/>
    </source>
</evidence>
<keyword evidence="5 7" id="KW-0560">Oxidoreductase</keyword>
<organism evidence="7 8">
    <name type="scientific">Capillimicrobium parvum</name>
    <dbReference type="NCBI Taxonomy" id="2884022"/>
    <lineage>
        <taxon>Bacteria</taxon>
        <taxon>Bacillati</taxon>
        <taxon>Actinomycetota</taxon>
        <taxon>Thermoleophilia</taxon>
        <taxon>Solirubrobacterales</taxon>
        <taxon>Capillimicrobiaceae</taxon>
        <taxon>Capillimicrobium</taxon>
    </lineage>
</organism>
<gene>
    <name evidence="7" type="primary">mcrA_1</name>
    <name evidence="7" type="ORF">DSM104329_00695</name>
</gene>
<dbReference type="RefSeq" id="WP_259314003.1">
    <property type="nucleotide sequence ID" value="NZ_CP087164.1"/>
</dbReference>
<keyword evidence="8" id="KW-1185">Reference proteome</keyword>
<evidence type="ECO:0000256" key="5">
    <source>
        <dbReference type="ARBA" id="ARBA00023002"/>
    </source>
</evidence>
<protein>
    <submittedName>
        <fullName evidence="7">Mitomycin radical oxidase</fullName>
        <ecNumber evidence="7">1.5.3.-</ecNumber>
    </submittedName>
</protein>
<evidence type="ECO:0000256" key="1">
    <source>
        <dbReference type="ARBA" id="ARBA00001974"/>
    </source>
</evidence>
<dbReference type="Pfam" id="PF01565">
    <property type="entry name" value="FAD_binding_4"/>
    <property type="match status" value="1"/>
</dbReference>
<dbReference type="PANTHER" id="PTHR42973">
    <property type="entry name" value="BINDING OXIDOREDUCTASE, PUTATIVE (AFU_ORTHOLOGUE AFUA_1G17690)-RELATED"/>
    <property type="match status" value="1"/>
</dbReference>
<dbReference type="Gene3D" id="3.30.465.10">
    <property type="match status" value="1"/>
</dbReference>
<reference evidence="7" key="1">
    <citation type="journal article" date="2022" name="Int. J. Syst. Evol. Microbiol.">
        <title>Pseudomonas aegrilactucae sp. nov. and Pseudomonas morbosilactucae sp. nov., pathogens causing bacterial rot of lettuce in Japan.</title>
        <authorList>
            <person name="Sawada H."/>
            <person name="Fujikawa T."/>
            <person name="Satou M."/>
        </authorList>
    </citation>
    <scope>NUCLEOTIDE SEQUENCE</scope>
    <source>
        <strain evidence="7">0166_1</strain>
    </source>
</reference>
<dbReference type="GO" id="GO:0016491">
    <property type="term" value="F:oxidoreductase activity"/>
    <property type="evidence" value="ECO:0007669"/>
    <property type="project" value="UniProtKB-KW"/>
</dbReference>
<dbReference type="InterPro" id="IPR036318">
    <property type="entry name" value="FAD-bd_PCMH-like_sf"/>
</dbReference>
<dbReference type="KEGG" id="sbae:DSM104329_00695"/>
<dbReference type="PROSITE" id="PS51387">
    <property type="entry name" value="FAD_PCMH"/>
    <property type="match status" value="1"/>
</dbReference>
<dbReference type="InterPro" id="IPR006093">
    <property type="entry name" value="Oxy_OxRdtase_FAD_BS"/>
</dbReference>
<dbReference type="EC" id="1.5.3.-" evidence="7"/>
<keyword evidence="3" id="KW-0285">Flavoprotein</keyword>
<evidence type="ECO:0000256" key="2">
    <source>
        <dbReference type="ARBA" id="ARBA00005466"/>
    </source>
</evidence>
<proteinExistence type="inferred from homology"/>
<dbReference type="Proteomes" id="UP001162834">
    <property type="component" value="Chromosome"/>
</dbReference>
<evidence type="ECO:0000256" key="3">
    <source>
        <dbReference type="ARBA" id="ARBA00022630"/>
    </source>
</evidence>
<dbReference type="AlphaFoldDB" id="A0A9E7BZ92"/>
<comment type="similarity">
    <text evidence="2">Belongs to the oxygen-dependent FAD-linked oxidoreductase family.</text>
</comment>
<dbReference type="PROSITE" id="PS00862">
    <property type="entry name" value="OX2_COVAL_FAD"/>
    <property type="match status" value="1"/>
</dbReference>
<dbReference type="InterPro" id="IPR016169">
    <property type="entry name" value="FAD-bd_PCMH_sub2"/>
</dbReference>
<keyword evidence="4" id="KW-0274">FAD</keyword>
<dbReference type="GO" id="GO:0071949">
    <property type="term" value="F:FAD binding"/>
    <property type="evidence" value="ECO:0007669"/>
    <property type="project" value="InterPro"/>
</dbReference>
<dbReference type="InterPro" id="IPR016167">
    <property type="entry name" value="FAD-bd_PCMH_sub1"/>
</dbReference>
<evidence type="ECO:0000256" key="4">
    <source>
        <dbReference type="ARBA" id="ARBA00022827"/>
    </source>
</evidence>